<evidence type="ECO:0000256" key="5">
    <source>
        <dbReference type="SAM" id="MobiDB-lite"/>
    </source>
</evidence>
<dbReference type="GO" id="GO:0006508">
    <property type="term" value="P:proteolysis"/>
    <property type="evidence" value="ECO:0007669"/>
    <property type="project" value="UniProtKB-KW"/>
</dbReference>
<evidence type="ECO:0000256" key="4">
    <source>
        <dbReference type="SAM" id="Coils"/>
    </source>
</evidence>
<feature type="region of interest" description="Disordered" evidence="5">
    <location>
        <begin position="1"/>
        <end position="89"/>
    </location>
</feature>
<evidence type="ECO:0000313" key="8">
    <source>
        <dbReference type="Proteomes" id="UP000626092"/>
    </source>
</evidence>
<accession>A0A834L481</accession>
<keyword evidence="3" id="KW-0378">Hydrolase</keyword>
<dbReference type="Gene3D" id="3.40.395.10">
    <property type="entry name" value="Adenoviral Proteinase, Chain A"/>
    <property type="match status" value="1"/>
</dbReference>
<feature type="domain" description="Ubiquitin-like protease family profile" evidence="6">
    <location>
        <begin position="356"/>
        <end position="402"/>
    </location>
</feature>
<evidence type="ECO:0000256" key="2">
    <source>
        <dbReference type="ARBA" id="ARBA00022670"/>
    </source>
</evidence>
<feature type="compositionally biased region" description="Basic and acidic residues" evidence="5">
    <location>
        <begin position="1"/>
        <end position="21"/>
    </location>
</feature>
<name>A0A834L481_RHOSS</name>
<comment type="similarity">
    <text evidence="1">Belongs to the peptidase C48 family.</text>
</comment>
<gene>
    <name evidence="7" type="ORF">RHSIM_RhsimUnG0192900</name>
</gene>
<organism evidence="7 8">
    <name type="scientific">Rhododendron simsii</name>
    <name type="common">Sims's rhododendron</name>
    <dbReference type="NCBI Taxonomy" id="118357"/>
    <lineage>
        <taxon>Eukaryota</taxon>
        <taxon>Viridiplantae</taxon>
        <taxon>Streptophyta</taxon>
        <taxon>Embryophyta</taxon>
        <taxon>Tracheophyta</taxon>
        <taxon>Spermatophyta</taxon>
        <taxon>Magnoliopsida</taxon>
        <taxon>eudicotyledons</taxon>
        <taxon>Gunneridae</taxon>
        <taxon>Pentapetalae</taxon>
        <taxon>asterids</taxon>
        <taxon>Ericales</taxon>
        <taxon>Ericaceae</taxon>
        <taxon>Ericoideae</taxon>
        <taxon>Rhodoreae</taxon>
        <taxon>Rhododendron</taxon>
    </lineage>
</organism>
<evidence type="ECO:0000256" key="1">
    <source>
        <dbReference type="ARBA" id="ARBA00005234"/>
    </source>
</evidence>
<dbReference type="InterPro" id="IPR003653">
    <property type="entry name" value="Peptidase_C48_C"/>
</dbReference>
<dbReference type="SUPFAM" id="SSF54001">
    <property type="entry name" value="Cysteine proteinases"/>
    <property type="match status" value="1"/>
</dbReference>
<evidence type="ECO:0000313" key="7">
    <source>
        <dbReference type="EMBL" id="KAF7112790.1"/>
    </source>
</evidence>
<dbReference type="AlphaFoldDB" id="A0A834L481"/>
<keyword evidence="4" id="KW-0175">Coiled coil</keyword>
<feature type="compositionally biased region" description="Basic residues" evidence="5">
    <location>
        <begin position="69"/>
        <end position="88"/>
    </location>
</feature>
<feature type="compositionally biased region" description="Polar residues" evidence="5">
    <location>
        <begin position="38"/>
        <end position="48"/>
    </location>
</feature>
<protein>
    <recommendedName>
        <fullName evidence="6">Ubiquitin-like protease family profile domain-containing protein</fullName>
    </recommendedName>
</protein>
<feature type="coiled-coil region" evidence="4">
    <location>
        <begin position="136"/>
        <end position="184"/>
    </location>
</feature>
<comment type="caution">
    <text evidence="7">The sequence shown here is derived from an EMBL/GenBank/DDBJ whole genome shotgun (WGS) entry which is preliminary data.</text>
</comment>
<keyword evidence="2" id="KW-0645">Protease</keyword>
<sequence>MKQKGSQESKRKKQESEMVYERKRKRPNIVNEEVIDLNTPTKRVTQSAEALKKMERGKDSEEREDKGFKGKKGKQVSRSGSLKRKTKVNQKVFSSELEPYGEEEELYRCSQFPKHKDDVLAGQMKKAVEKSSDEEMNDEQDEVVTLQGIIRKLTEENLQKDRTISDLREENEEKNRTISELRKWITNHPQSPKPGFGFEGISAQFDKDHLEHENITLQTEIGGMIIDKDIAEEKLEVAADTIDDFLTHTVTQLYRMIDGLARMLTLQLDKDDINHRNVAYFPCTIWHLVELMKGSGISKPQDITSVQLIKNTDKLCNVLSKKYVENYMKDRHAELKNQSTGTEVLFEEQNFDALICSAQNAPQQQNTSVDCGVIVCMLMELLAHLEPIPKTLTKTEIDQFRAGLVSRFLNDEGRSWTIKKWEARRMGKGPQ</sequence>
<dbReference type="GO" id="GO:0008234">
    <property type="term" value="F:cysteine-type peptidase activity"/>
    <property type="evidence" value="ECO:0007669"/>
    <property type="project" value="InterPro"/>
</dbReference>
<evidence type="ECO:0000256" key="3">
    <source>
        <dbReference type="ARBA" id="ARBA00022801"/>
    </source>
</evidence>
<reference evidence="7" key="1">
    <citation type="submission" date="2019-11" db="EMBL/GenBank/DDBJ databases">
        <authorList>
            <person name="Liu Y."/>
            <person name="Hou J."/>
            <person name="Li T.-Q."/>
            <person name="Guan C.-H."/>
            <person name="Wu X."/>
            <person name="Wu H.-Z."/>
            <person name="Ling F."/>
            <person name="Zhang R."/>
            <person name="Shi X.-G."/>
            <person name="Ren J.-P."/>
            <person name="Chen E.-F."/>
            <person name="Sun J.-M."/>
        </authorList>
    </citation>
    <scope>NUCLEOTIDE SEQUENCE</scope>
    <source>
        <strain evidence="7">Adult_tree_wgs_1</strain>
        <tissue evidence="7">Leaves</tissue>
    </source>
</reference>
<dbReference type="Proteomes" id="UP000626092">
    <property type="component" value="Unassembled WGS sequence"/>
</dbReference>
<proteinExistence type="inferred from homology"/>
<evidence type="ECO:0000259" key="6">
    <source>
        <dbReference type="Pfam" id="PF02902"/>
    </source>
</evidence>
<dbReference type="OrthoDB" id="1583263at2759"/>
<feature type="compositionally biased region" description="Basic and acidic residues" evidence="5">
    <location>
        <begin position="50"/>
        <end position="68"/>
    </location>
</feature>
<dbReference type="InterPro" id="IPR038765">
    <property type="entry name" value="Papain-like_cys_pep_sf"/>
</dbReference>
<dbReference type="Pfam" id="PF02902">
    <property type="entry name" value="Peptidase_C48"/>
    <property type="match status" value="1"/>
</dbReference>
<dbReference type="EMBL" id="WJXA01000425">
    <property type="protein sequence ID" value="KAF7112790.1"/>
    <property type="molecule type" value="Genomic_DNA"/>
</dbReference>
<keyword evidence="8" id="KW-1185">Reference proteome</keyword>